<dbReference type="SUPFAM" id="SSF51445">
    <property type="entry name" value="(Trans)glycosidases"/>
    <property type="match status" value="1"/>
</dbReference>
<keyword evidence="2" id="KW-0472">Membrane</keyword>
<dbReference type="Proteomes" id="UP000243876">
    <property type="component" value="Unassembled WGS sequence"/>
</dbReference>
<dbReference type="PANTHER" id="PTHR40079:SF6">
    <property type="entry name" value="GH26 DOMAIN-CONTAINING PROTEIN"/>
    <property type="match status" value="1"/>
</dbReference>
<feature type="region of interest" description="Disordered" evidence="1">
    <location>
        <begin position="116"/>
        <end position="141"/>
    </location>
</feature>
<evidence type="ECO:0000256" key="2">
    <source>
        <dbReference type="SAM" id="Phobius"/>
    </source>
</evidence>
<name>A0A0D6ELF3_SPOSA</name>
<organism evidence="3 4">
    <name type="scientific">Sporidiobolus salmonicolor</name>
    <name type="common">Yeast-like fungus</name>
    <name type="synonym">Sporobolomyces salmonicolor</name>
    <dbReference type="NCBI Taxonomy" id="5005"/>
    <lineage>
        <taxon>Eukaryota</taxon>
        <taxon>Fungi</taxon>
        <taxon>Dikarya</taxon>
        <taxon>Basidiomycota</taxon>
        <taxon>Pucciniomycotina</taxon>
        <taxon>Microbotryomycetes</taxon>
        <taxon>Sporidiobolales</taxon>
        <taxon>Sporidiobolaceae</taxon>
        <taxon>Sporobolomyces</taxon>
    </lineage>
</organism>
<sequence length="395" mass="42547">MPKEGHLPTTRLRPIHRRRAAQVLLPPPLLTIMVHLENDHEVDLLPIPHRIRLSSRPVPASWGVAIALCLALLGAFALYKYIGAAGSEFSSTSSVASSGGSEPATVTVTLSGGHVSTIPKPGSSRATPTVSSTSSTSSSGNGTIGLTLSGVSKNNIGIGFLPDYNGQTMSDITSGPEIKSSFYGCYQKRGIGTAQLMSQMSDIKSCSCIFQPAVMPTTGWTGLTSSDNSQALAIAKVMQQFTNEGIEVWLRFAHEGPPDRLTDGTYQGTADDFKEGWAAVAAAVADNDLVKISLDDYLAYMLNDTSTIDYIGFTDTMQGLYDQHCKDGTIKFAIGETGIFFQYSRVAAPQTWMEWNHRRTTGLARADHKRGNCGRDAELRWRRASSSTISTVPYP</sequence>
<evidence type="ECO:0000256" key="1">
    <source>
        <dbReference type="SAM" id="MobiDB-lite"/>
    </source>
</evidence>
<protein>
    <submittedName>
        <fullName evidence="3">SPOSA6832_02499-mRNA-1:cds</fullName>
    </submittedName>
</protein>
<keyword evidence="4" id="KW-1185">Reference proteome</keyword>
<dbReference type="GO" id="GO:0006080">
    <property type="term" value="P:substituted mannan metabolic process"/>
    <property type="evidence" value="ECO:0007669"/>
    <property type="project" value="InterPro"/>
</dbReference>
<reference evidence="4" key="1">
    <citation type="submission" date="2015-02" db="EMBL/GenBank/DDBJ databases">
        <authorList>
            <person name="Gon?alves P."/>
        </authorList>
    </citation>
    <scope>NUCLEOTIDE SEQUENCE [LARGE SCALE GENOMIC DNA]</scope>
</reference>
<dbReference type="Gene3D" id="3.20.20.80">
    <property type="entry name" value="Glycosidases"/>
    <property type="match status" value="1"/>
</dbReference>
<dbReference type="AlphaFoldDB" id="A0A0D6ELF3"/>
<dbReference type="PANTHER" id="PTHR40079">
    <property type="entry name" value="MANNAN ENDO-1,4-BETA-MANNOSIDASE E-RELATED"/>
    <property type="match status" value="1"/>
</dbReference>
<dbReference type="InterPro" id="IPR017853">
    <property type="entry name" value="GH"/>
</dbReference>
<feature type="transmembrane region" description="Helical" evidence="2">
    <location>
        <begin position="60"/>
        <end position="82"/>
    </location>
</feature>
<keyword evidence="2" id="KW-0812">Transmembrane</keyword>
<keyword evidence="2" id="KW-1133">Transmembrane helix</keyword>
<feature type="compositionally biased region" description="Low complexity" evidence="1">
    <location>
        <begin position="123"/>
        <end position="141"/>
    </location>
</feature>
<evidence type="ECO:0000313" key="3">
    <source>
        <dbReference type="EMBL" id="CEQ40837.1"/>
    </source>
</evidence>
<evidence type="ECO:0000313" key="4">
    <source>
        <dbReference type="Proteomes" id="UP000243876"/>
    </source>
</evidence>
<dbReference type="InterPro" id="IPR000805">
    <property type="entry name" value="Glyco_hydro_26"/>
</dbReference>
<dbReference type="GO" id="GO:0016985">
    <property type="term" value="F:mannan endo-1,4-beta-mannosidase activity"/>
    <property type="evidence" value="ECO:0007669"/>
    <property type="project" value="InterPro"/>
</dbReference>
<proteinExistence type="predicted"/>
<dbReference type="OrthoDB" id="428177at2759"/>
<dbReference type="EMBL" id="CENE01000009">
    <property type="protein sequence ID" value="CEQ40837.1"/>
    <property type="molecule type" value="Genomic_DNA"/>
</dbReference>
<gene>
    <name evidence="3" type="primary">SPOSA6832_02499</name>
</gene>
<accession>A0A0D6ELF3</accession>